<dbReference type="PANTHER" id="PTHR12155">
    <property type="entry name" value="SCHLAFEN"/>
    <property type="match status" value="1"/>
</dbReference>
<name>A0ABY7FAN2_MYAAR</name>
<dbReference type="PANTHER" id="PTHR12155:SF48">
    <property type="entry name" value="RRM DOMAIN-CONTAINING PROTEIN"/>
    <property type="match status" value="1"/>
</dbReference>
<proteinExistence type="predicted"/>
<sequence length="105" mass="11693">IGEHIGSVDRSTVFKEGPGFIQNDFCANVAKYMSAFINSHENGRLFLGVNDRGHVTGYELNQSTEDRLKLQIDNEIKDIKPTIFPNDYSVVFTPVGDENGYLPGI</sequence>
<protein>
    <submittedName>
        <fullName evidence="2">SLNL1-like protein</fullName>
    </submittedName>
</protein>
<dbReference type="InterPro" id="IPR029684">
    <property type="entry name" value="Schlafen"/>
</dbReference>
<dbReference type="Gene3D" id="3.30.950.30">
    <property type="entry name" value="Schlafen, AAA domain"/>
    <property type="match status" value="1"/>
</dbReference>
<dbReference type="EMBL" id="CP111021">
    <property type="protein sequence ID" value="WAR16376.1"/>
    <property type="molecule type" value="Genomic_DNA"/>
</dbReference>
<dbReference type="InterPro" id="IPR038461">
    <property type="entry name" value="Schlafen_AlbA_2_dom_sf"/>
</dbReference>
<dbReference type="InterPro" id="IPR007421">
    <property type="entry name" value="Schlafen_AlbA_2_dom"/>
</dbReference>
<reference evidence="2" key="1">
    <citation type="submission" date="2022-11" db="EMBL/GenBank/DDBJ databases">
        <title>Centuries of genome instability and evolution in soft-shell clam transmissible cancer (bioRxiv).</title>
        <authorList>
            <person name="Hart S.F.M."/>
            <person name="Yonemitsu M.A."/>
            <person name="Giersch R.M."/>
            <person name="Beal B.F."/>
            <person name="Arriagada G."/>
            <person name="Davis B.W."/>
            <person name="Ostrander E.A."/>
            <person name="Goff S.P."/>
            <person name="Metzger M.J."/>
        </authorList>
    </citation>
    <scope>NUCLEOTIDE SEQUENCE</scope>
    <source>
        <strain evidence="2">MELC-2E11</strain>
        <tissue evidence="2">Siphon/mantle</tissue>
    </source>
</reference>
<dbReference type="Pfam" id="PF04326">
    <property type="entry name" value="SLFN_AlbA_2"/>
    <property type="match status" value="1"/>
</dbReference>
<evidence type="ECO:0000259" key="1">
    <source>
        <dbReference type="Pfam" id="PF04326"/>
    </source>
</evidence>
<gene>
    <name evidence="2" type="ORF">MAR_030970</name>
</gene>
<evidence type="ECO:0000313" key="2">
    <source>
        <dbReference type="EMBL" id="WAR16376.1"/>
    </source>
</evidence>
<keyword evidence="3" id="KW-1185">Reference proteome</keyword>
<organism evidence="2 3">
    <name type="scientific">Mya arenaria</name>
    <name type="common">Soft-shell clam</name>
    <dbReference type="NCBI Taxonomy" id="6604"/>
    <lineage>
        <taxon>Eukaryota</taxon>
        <taxon>Metazoa</taxon>
        <taxon>Spiralia</taxon>
        <taxon>Lophotrochozoa</taxon>
        <taxon>Mollusca</taxon>
        <taxon>Bivalvia</taxon>
        <taxon>Autobranchia</taxon>
        <taxon>Heteroconchia</taxon>
        <taxon>Euheterodonta</taxon>
        <taxon>Imparidentia</taxon>
        <taxon>Neoheterodontei</taxon>
        <taxon>Myida</taxon>
        <taxon>Myoidea</taxon>
        <taxon>Myidae</taxon>
        <taxon>Mya</taxon>
    </lineage>
</organism>
<dbReference type="Proteomes" id="UP001164746">
    <property type="component" value="Chromosome 10"/>
</dbReference>
<feature type="domain" description="Schlafen AlbA-2" evidence="1">
    <location>
        <begin position="25"/>
        <end position="85"/>
    </location>
</feature>
<evidence type="ECO:0000313" key="3">
    <source>
        <dbReference type="Proteomes" id="UP001164746"/>
    </source>
</evidence>
<accession>A0ABY7FAN2</accession>
<feature type="non-terminal residue" evidence="2">
    <location>
        <position position="1"/>
    </location>
</feature>